<evidence type="ECO:0000313" key="3">
    <source>
        <dbReference type="EMBL" id="QHS88293.1"/>
    </source>
</evidence>
<protein>
    <submittedName>
        <fullName evidence="3">Uncharacterized protein</fullName>
    </submittedName>
</protein>
<dbReference type="Gene3D" id="2.20.110.10">
    <property type="entry name" value="Histone H3 K4-specific methyltransferase SET7/9 N-terminal domain"/>
    <property type="match status" value="5"/>
</dbReference>
<name>A0A6C0BA06_9ZZZZ</name>
<organism evidence="3">
    <name type="scientific">viral metagenome</name>
    <dbReference type="NCBI Taxonomy" id="1070528"/>
    <lineage>
        <taxon>unclassified sequences</taxon>
        <taxon>metagenomes</taxon>
        <taxon>organismal metagenomes</taxon>
    </lineage>
</organism>
<dbReference type="Pfam" id="PF02493">
    <property type="entry name" value="MORN"/>
    <property type="match status" value="9"/>
</dbReference>
<proteinExistence type="predicted"/>
<dbReference type="SMART" id="SM00698">
    <property type="entry name" value="MORN"/>
    <property type="match status" value="9"/>
</dbReference>
<keyword evidence="1" id="KW-0677">Repeat</keyword>
<dbReference type="PANTHER" id="PTHR23084">
    <property type="entry name" value="PHOSPHATIDYLINOSITOL-4-PHOSPHATE 5-KINASE RELATED"/>
    <property type="match status" value="1"/>
</dbReference>
<dbReference type="InterPro" id="IPR003409">
    <property type="entry name" value="MORN"/>
</dbReference>
<dbReference type="AlphaFoldDB" id="A0A6C0BA06"/>
<dbReference type="EMBL" id="MN739095">
    <property type="protein sequence ID" value="QHS88293.1"/>
    <property type="molecule type" value="Genomic_DNA"/>
</dbReference>
<reference evidence="3" key="1">
    <citation type="journal article" date="2020" name="Nature">
        <title>Giant virus diversity and host interactions through global metagenomics.</title>
        <authorList>
            <person name="Schulz F."/>
            <person name="Roux S."/>
            <person name="Paez-Espino D."/>
            <person name="Jungbluth S."/>
            <person name="Walsh D.A."/>
            <person name="Denef V.J."/>
            <person name="McMahon K.D."/>
            <person name="Konstantinidis K.T."/>
            <person name="Eloe-Fadrosh E.A."/>
            <person name="Kyrpides N.C."/>
            <person name="Woyke T."/>
        </authorList>
    </citation>
    <scope>NUCLEOTIDE SEQUENCE</scope>
    <source>
        <strain evidence="3">GVMAG-M-3300010158-55</strain>
    </source>
</reference>
<feature type="region of interest" description="Disordered" evidence="2">
    <location>
        <begin position="568"/>
        <end position="588"/>
    </location>
</feature>
<sequence length="588" mass="67199">MVKTYENGDMYEGNVDSNNEPHGYGVFHYVDGSLFEGEWNHGKSTYGKMTFPDGVTYEGSIKDELRNGRGVVKLADGTVHYSGMWKDDVEHGFGIRIIDDSKYSGQWENGEIKGEGKYIFEVATFIGTWENSATGYGSIYYTNGDFYFGPWVDYKKQGDGFMIYENQDIYNGDWVDDKKEGIGFYLNANKDLFLKGQWEQDKFVEGTHMNTVTQYENGDYYDGDYGVNDSKEGIGFMVTHTNEIYKGEWKKDEKNGEGIMRYTNKDIYEGEWKNNKKSGDGTMRFASGVMYNGRWFYDIPYFNGNLIIEDVVLRCRWNDDYTIREIEQITNPNKKIISIADIVPFLDGKMKYRPEFYTLIGLSTSPSAFETFKTKMVTYTGTVMIGAICHGSLLPPIPLPIANFHRVSKVVNGVCGFSNVYDRLFVIDTCISNKPSTIIPIINKQFQQIVKRQCNESSCNFGNDSDFFKMFHKVRGLSESPQKLANAGNLIFNKEFTSDGINVNVLLLVDEEGNYINLFSNKNTYTLEELFAMIPQCSKCILVDNSCSPPGKNKETGKEYTFTKQQLESYGGTRKKRKNIKKTKKYNL</sequence>
<feature type="compositionally biased region" description="Basic residues" evidence="2">
    <location>
        <begin position="573"/>
        <end position="588"/>
    </location>
</feature>
<accession>A0A6C0BA06</accession>
<evidence type="ECO:0000256" key="2">
    <source>
        <dbReference type="SAM" id="MobiDB-lite"/>
    </source>
</evidence>
<dbReference type="PANTHER" id="PTHR23084:SF263">
    <property type="entry name" value="MORN REPEAT-CONTAINING PROTEIN 1"/>
    <property type="match status" value="1"/>
</dbReference>
<dbReference type="SUPFAM" id="SSF82185">
    <property type="entry name" value="Histone H3 K4-specific methyltransferase SET7/9 N-terminal domain"/>
    <property type="match status" value="4"/>
</dbReference>
<evidence type="ECO:0000256" key="1">
    <source>
        <dbReference type="ARBA" id="ARBA00022737"/>
    </source>
</evidence>